<reference evidence="3" key="2">
    <citation type="submission" date="2015-01" db="EMBL/GenBank/DDBJ databases">
        <title>Evolutionary Origins and Diversification of the Mycorrhizal Mutualists.</title>
        <authorList>
            <consortium name="DOE Joint Genome Institute"/>
            <consortium name="Mycorrhizal Genomics Consortium"/>
            <person name="Kohler A."/>
            <person name="Kuo A."/>
            <person name="Nagy L.G."/>
            <person name="Floudas D."/>
            <person name="Copeland A."/>
            <person name="Barry K.W."/>
            <person name="Cichocki N."/>
            <person name="Veneault-Fourrey C."/>
            <person name="LaButti K."/>
            <person name="Lindquist E.A."/>
            <person name="Lipzen A."/>
            <person name="Lundell T."/>
            <person name="Morin E."/>
            <person name="Murat C."/>
            <person name="Riley R."/>
            <person name="Ohm R."/>
            <person name="Sun H."/>
            <person name="Tunlid A."/>
            <person name="Henrissat B."/>
            <person name="Grigoriev I.V."/>
            <person name="Hibbett D.S."/>
            <person name="Martin F."/>
        </authorList>
    </citation>
    <scope>NUCLEOTIDE SEQUENCE [LARGE SCALE GENOMIC DNA]</scope>
    <source>
        <strain evidence="3">ATCC 200175</strain>
    </source>
</reference>
<dbReference type="CDD" id="cd00303">
    <property type="entry name" value="retropepsin_like"/>
    <property type="match status" value="1"/>
</dbReference>
<dbReference type="Gene3D" id="2.40.70.10">
    <property type="entry name" value="Acid Proteases"/>
    <property type="match status" value="1"/>
</dbReference>
<evidence type="ECO:0000313" key="3">
    <source>
        <dbReference type="Proteomes" id="UP000053647"/>
    </source>
</evidence>
<dbReference type="Proteomes" id="UP000053647">
    <property type="component" value="Unassembled WGS sequence"/>
</dbReference>
<keyword evidence="3" id="KW-1185">Reference proteome</keyword>
<accession>A0A0C9TAC2</accession>
<protein>
    <submittedName>
        <fullName evidence="2">Uncharacterized protein</fullName>
    </submittedName>
</protein>
<feature type="compositionally biased region" description="Polar residues" evidence="1">
    <location>
        <begin position="143"/>
        <end position="159"/>
    </location>
</feature>
<dbReference type="HOGENOM" id="CLU_018255_1_0_1"/>
<dbReference type="OrthoDB" id="2369050at2759"/>
<organism evidence="2 3">
    <name type="scientific">Paxillus involutus ATCC 200175</name>
    <dbReference type="NCBI Taxonomy" id="664439"/>
    <lineage>
        <taxon>Eukaryota</taxon>
        <taxon>Fungi</taxon>
        <taxon>Dikarya</taxon>
        <taxon>Basidiomycota</taxon>
        <taxon>Agaricomycotina</taxon>
        <taxon>Agaricomycetes</taxon>
        <taxon>Agaricomycetidae</taxon>
        <taxon>Boletales</taxon>
        <taxon>Paxilineae</taxon>
        <taxon>Paxillaceae</taxon>
        <taxon>Paxillus</taxon>
    </lineage>
</organism>
<evidence type="ECO:0000256" key="1">
    <source>
        <dbReference type="SAM" id="MobiDB-lite"/>
    </source>
</evidence>
<sequence length="490" mass="55354">DWYINDDDRLNALSFTDFIAEVRNCWLPSDWAALTRQKMLSSMQGSRPFQEWAVEIQSQNAILRSTTSHLTEASVKYHLEAHMHPDLALDYRATEIAQELVLRKWVEKVRLLDDKRLREIAKQKEAVDAAFRAVNRTSDKRSTTGQAPKSGDNSKTPSNVKFVRLPALTAEERKLLQDNEGCFKCRRPFQKHTSRNCSNDFPDAKTYKTLTADTISAAKGKNRSNAVGALDIEVEQTIAVVMPSAALGDGTDSGDECVAPLLSSHLKWSCLLDGPSLTTPLTIDALIDHGSPVVLIDQQLVNRLGLRIRDLKKPLPVSVAMSGKKKQEFSLSQYVKLSCTSLDLRYRSRTVRAVIAPNLCSPLLLGGPFLEHNKIVIDHELRTCIAKDQNYDLLNPSPVTQQKPRALCEDLPKLYDFKKALEEKQHILEDFSKRNDAVKGEFSDRFPDDIPHNDSLPSDILFRVQPKDAEKIIQSRSYDCPKKYRDAWKI</sequence>
<dbReference type="InterPro" id="IPR021109">
    <property type="entry name" value="Peptidase_aspartic_dom_sf"/>
</dbReference>
<feature type="non-terminal residue" evidence="2">
    <location>
        <position position="1"/>
    </location>
</feature>
<name>A0A0C9TAC2_PAXIN</name>
<reference evidence="2 3" key="1">
    <citation type="submission" date="2014-06" db="EMBL/GenBank/DDBJ databases">
        <authorList>
            <consortium name="DOE Joint Genome Institute"/>
            <person name="Kuo A."/>
            <person name="Kohler A."/>
            <person name="Nagy L.G."/>
            <person name="Floudas D."/>
            <person name="Copeland A."/>
            <person name="Barry K.W."/>
            <person name="Cichocki N."/>
            <person name="Veneault-Fourrey C."/>
            <person name="LaButti K."/>
            <person name="Lindquist E.A."/>
            <person name="Lipzen A."/>
            <person name="Lundell T."/>
            <person name="Morin E."/>
            <person name="Murat C."/>
            <person name="Sun H."/>
            <person name="Tunlid A."/>
            <person name="Henrissat B."/>
            <person name="Grigoriev I.V."/>
            <person name="Hibbett D.S."/>
            <person name="Martin F."/>
            <person name="Nordberg H.P."/>
            <person name="Cantor M.N."/>
            <person name="Hua S.X."/>
        </authorList>
    </citation>
    <scope>NUCLEOTIDE SEQUENCE [LARGE SCALE GENOMIC DNA]</scope>
    <source>
        <strain evidence="2 3">ATCC 200175</strain>
    </source>
</reference>
<proteinExistence type="predicted"/>
<evidence type="ECO:0000313" key="2">
    <source>
        <dbReference type="EMBL" id="KIJ05142.1"/>
    </source>
</evidence>
<gene>
    <name evidence="2" type="ORF">PAXINDRAFT_53754</name>
</gene>
<feature type="non-terminal residue" evidence="2">
    <location>
        <position position="490"/>
    </location>
</feature>
<dbReference type="EMBL" id="KN821212">
    <property type="protein sequence ID" value="KIJ05142.1"/>
    <property type="molecule type" value="Genomic_DNA"/>
</dbReference>
<dbReference type="AlphaFoldDB" id="A0A0C9TAC2"/>
<feature type="region of interest" description="Disordered" evidence="1">
    <location>
        <begin position="137"/>
        <end position="159"/>
    </location>
</feature>